<dbReference type="EMBL" id="BK059130">
    <property type="protein sequence ID" value="DAE32849.1"/>
    <property type="molecule type" value="Genomic_DNA"/>
</dbReference>
<reference evidence="1" key="1">
    <citation type="journal article" date="2021" name="Proc. Natl. Acad. Sci. U.S.A.">
        <title>A Catalog of Tens of Thousands of Viruses from Human Metagenomes Reveals Hidden Associations with Chronic Diseases.</title>
        <authorList>
            <person name="Tisza M.J."/>
            <person name="Buck C.B."/>
        </authorList>
    </citation>
    <scope>NUCLEOTIDE SEQUENCE</scope>
    <source>
        <strain evidence="1">CtBS918</strain>
    </source>
</reference>
<accession>A0A8S5RP00</accession>
<proteinExistence type="predicted"/>
<evidence type="ECO:0000313" key="1">
    <source>
        <dbReference type="EMBL" id="DAE32849.1"/>
    </source>
</evidence>
<organism evidence="1">
    <name type="scientific">virus sp. ctBS918</name>
    <dbReference type="NCBI Taxonomy" id="2825807"/>
    <lineage>
        <taxon>Viruses</taxon>
    </lineage>
</organism>
<sequence length="220" mass="26405">MFVWNIEDMKLLNQECNIFIDKEKIYNCENEVSREEKIEFVDKMKDGKLSYILNLAQKFEKDKENMPSDQWGDVKTVSLKAWVKRNDGRDLIDITYKYGDIRFLAGRNIQSVNRKGAYDTYDNYVDEIFHRQLKECEKMEHKYFIEHDEYSILKQKFRDKKYYTTFGVHIGIWSSGKICVCDENGNERDITIDELKYLLSKYDELDRLVEKITAETNIKY</sequence>
<name>A0A8S5RP00_9VIRU</name>
<protein>
    <submittedName>
        <fullName evidence="1">Uncharacterized protein</fullName>
    </submittedName>
</protein>